<keyword evidence="2" id="KW-1185">Reference proteome</keyword>
<dbReference type="Proteomes" id="UP001482620">
    <property type="component" value="Unassembled WGS sequence"/>
</dbReference>
<comment type="caution">
    <text evidence="1">The sequence shown here is derived from an EMBL/GenBank/DDBJ whole genome shotgun (WGS) entry which is preliminary data.</text>
</comment>
<reference evidence="1 2" key="1">
    <citation type="submission" date="2021-06" db="EMBL/GenBank/DDBJ databases">
        <authorList>
            <person name="Palmer J.M."/>
        </authorList>
    </citation>
    <scope>NUCLEOTIDE SEQUENCE [LARGE SCALE GENOMIC DNA]</scope>
    <source>
        <strain evidence="2">if_2019</strain>
        <tissue evidence="1">Muscle</tissue>
    </source>
</reference>
<sequence length="91" mass="10090">MLDLFELLGPEGLEMISTILQRRAAIVDSFLSFPNERTGYLPEFPQALPGAKVVTVSHLKPVLALFNTEVLAVKSEDTNLTKTSKKPFWAT</sequence>
<name>A0ABV0V8G1_9TELE</name>
<evidence type="ECO:0000313" key="1">
    <source>
        <dbReference type="EMBL" id="MEQ2253621.1"/>
    </source>
</evidence>
<proteinExistence type="predicted"/>
<evidence type="ECO:0000313" key="2">
    <source>
        <dbReference type="Proteomes" id="UP001482620"/>
    </source>
</evidence>
<dbReference type="EMBL" id="JAHRIQ010098687">
    <property type="protein sequence ID" value="MEQ2253621.1"/>
    <property type="molecule type" value="Genomic_DNA"/>
</dbReference>
<accession>A0ABV0V8G1</accession>
<gene>
    <name evidence="1" type="ORF">ILYODFUR_034058</name>
</gene>
<organism evidence="1 2">
    <name type="scientific">Ilyodon furcidens</name>
    <name type="common">goldbreast splitfin</name>
    <dbReference type="NCBI Taxonomy" id="33524"/>
    <lineage>
        <taxon>Eukaryota</taxon>
        <taxon>Metazoa</taxon>
        <taxon>Chordata</taxon>
        <taxon>Craniata</taxon>
        <taxon>Vertebrata</taxon>
        <taxon>Euteleostomi</taxon>
        <taxon>Actinopterygii</taxon>
        <taxon>Neopterygii</taxon>
        <taxon>Teleostei</taxon>
        <taxon>Neoteleostei</taxon>
        <taxon>Acanthomorphata</taxon>
        <taxon>Ovalentaria</taxon>
        <taxon>Atherinomorphae</taxon>
        <taxon>Cyprinodontiformes</taxon>
        <taxon>Goodeidae</taxon>
        <taxon>Ilyodon</taxon>
    </lineage>
</organism>
<protein>
    <submittedName>
        <fullName evidence="1">Uncharacterized protein</fullName>
    </submittedName>
</protein>